<dbReference type="PANTHER" id="PTHR30204:SF94">
    <property type="entry name" value="HEAVY METAL-DEPENDENT TRANSCRIPTIONAL REGULATOR HI_0293-RELATED"/>
    <property type="match status" value="1"/>
</dbReference>
<keyword evidence="4" id="KW-0175">Coiled coil</keyword>
<dbReference type="InterPro" id="IPR009061">
    <property type="entry name" value="DNA-bd_dom_put_sf"/>
</dbReference>
<proteinExistence type="predicted"/>
<accession>D0C6W9</accession>
<dbReference type="PROSITE" id="PS50937">
    <property type="entry name" value="HTH_MERR_2"/>
    <property type="match status" value="1"/>
</dbReference>
<dbReference type="BioCyc" id="ABAU575584-HMP:GM69-504-MONOMER"/>
<sequence>MSIEYVAMNISELSKLSGLSTPTIRYYEQIKLLPKAKRKSNGYREYTDNDLKQLSLIQQAQQVGFSLAEIKSFLPSKVTTWNHDALIQTLESKIQEIELLEQKLKVSKQNLRTMVEAINNKPDEITCEENAERLMNLYYDKSKTP</sequence>
<dbReference type="InterPro" id="IPR047057">
    <property type="entry name" value="MerR_fam"/>
</dbReference>
<reference evidence="7" key="1">
    <citation type="journal article" date="2012" name="PLoS ONE">
        <title>The success of Acinetobacter species; genetic, metabolic and virulence attributes.</title>
        <authorList>
            <person name="Peleg A.Y."/>
            <person name="de Breij A."/>
            <person name="Adams M.D."/>
            <person name="Cerqueira G.M."/>
            <person name="Mocali S."/>
            <person name="Galardini M."/>
            <person name="Nibbering P.H."/>
            <person name="Earl A.M."/>
            <person name="Ward D.V."/>
            <person name="Paterson D.L."/>
            <person name="Seifert H."/>
            <person name="Dijkshoorn L."/>
        </authorList>
    </citation>
    <scope>NUCLEOTIDE SEQUENCE [LARGE SCALE GENOMIC DNA]</scope>
    <source>
        <strain evidence="7">ATCC 19606 / DSM 30007 / JCM 6841 / CCUG 19606 / CIP 70.34 / NBRC 109757 / NCIMB 12457 / NCTC 12156 / 81</strain>
    </source>
</reference>
<evidence type="ECO:0000256" key="2">
    <source>
        <dbReference type="ARBA" id="ARBA00023125"/>
    </source>
</evidence>
<name>D0C6W9_ACIB2</name>
<evidence type="ECO:0000259" key="5">
    <source>
        <dbReference type="PROSITE" id="PS50937"/>
    </source>
</evidence>
<evidence type="ECO:0000313" key="6">
    <source>
        <dbReference type="EMBL" id="EEX04734.1"/>
    </source>
</evidence>
<dbReference type="EMBL" id="GG704572">
    <property type="protein sequence ID" value="EEX04734.1"/>
    <property type="molecule type" value="Genomic_DNA"/>
</dbReference>
<evidence type="ECO:0000256" key="3">
    <source>
        <dbReference type="ARBA" id="ARBA00023163"/>
    </source>
</evidence>
<dbReference type="SMART" id="SM00422">
    <property type="entry name" value="HTH_MERR"/>
    <property type="match status" value="1"/>
</dbReference>
<feature type="coiled-coil region" evidence="4">
    <location>
        <begin position="83"/>
        <end position="117"/>
    </location>
</feature>
<dbReference type="SUPFAM" id="SSF46955">
    <property type="entry name" value="Putative DNA-binding domain"/>
    <property type="match status" value="1"/>
</dbReference>
<evidence type="ECO:0000313" key="7">
    <source>
        <dbReference type="Proteomes" id="UP000005740"/>
    </source>
</evidence>
<dbReference type="PANTHER" id="PTHR30204">
    <property type="entry name" value="REDOX-CYCLING DRUG-SENSING TRANSCRIPTIONAL ACTIVATOR SOXR"/>
    <property type="match status" value="1"/>
</dbReference>
<dbReference type="PRINTS" id="PR00040">
    <property type="entry name" value="HTHMERR"/>
</dbReference>
<feature type="domain" description="HTH merR-type" evidence="5">
    <location>
        <begin position="7"/>
        <end position="76"/>
    </location>
</feature>
<dbReference type="Gene3D" id="1.10.1660.10">
    <property type="match status" value="1"/>
</dbReference>
<evidence type="ECO:0000256" key="4">
    <source>
        <dbReference type="SAM" id="Coils"/>
    </source>
</evidence>
<keyword evidence="2" id="KW-0238">DNA-binding</keyword>
<evidence type="ECO:0000256" key="1">
    <source>
        <dbReference type="ARBA" id="ARBA00023015"/>
    </source>
</evidence>
<keyword evidence="3" id="KW-0804">Transcription</keyword>
<protein>
    <submittedName>
        <fullName evidence="6">Transcriptional regulator, MerR family</fullName>
    </submittedName>
</protein>
<dbReference type="GO" id="GO:0003677">
    <property type="term" value="F:DNA binding"/>
    <property type="evidence" value="ECO:0007669"/>
    <property type="project" value="UniProtKB-KW"/>
</dbReference>
<dbReference type="GO" id="GO:0003700">
    <property type="term" value="F:DNA-binding transcription factor activity"/>
    <property type="evidence" value="ECO:0007669"/>
    <property type="project" value="InterPro"/>
</dbReference>
<organism evidence="6 7">
    <name type="scientific">Acinetobacter baumannii (strain ATCC 19606 / DSM 30007 / JCM 6841 / CCUG 19606 / CIP 70.34 / NBRC 109757 / NCIMB 12457 / NCTC 12156 / 81)</name>
    <dbReference type="NCBI Taxonomy" id="575584"/>
    <lineage>
        <taxon>Bacteria</taxon>
        <taxon>Pseudomonadati</taxon>
        <taxon>Pseudomonadota</taxon>
        <taxon>Gammaproteobacteria</taxon>
        <taxon>Moraxellales</taxon>
        <taxon>Moraxellaceae</taxon>
        <taxon>Acinetobacter</taxon>
        <taxon>Acinetobacter calcoaceticus/baumannii complex</taxon>
    </lineage>
</organism>
<dbReference type="AlphaFoldDB" id="D0C6W9"/>
<dbReference type="Pfam" id="PF13411">
    <property type="entry name" value="MerR_1"/>
    <property type="match status" value="1"/>
</dbReference>
<keyword evidence="1" id="KW-0805">Transcription regulation</keyword>
<dbReference type="InterPro" id="IPR000551">
    <property type="entry name" value="MerR-type_HTH_dom"/>
</dbReference>
<gene>
    <name evidence="6" type="ORF">HMPREF0010_00499</name>
</gene>
<dbReference type="Proteomes" id="UP000005740">
    <property type="component" value="Unassembled WGS sequence"/>
</dbReference>